<dbReference type="EMBL" id="UINC01113872">
    <property type="protein sequence ID" value="SVC83782.1"/>
    <property type="molecule type" value="Genomic_DNA"/>
</dbReference>
<proteinExistence type="predicted"/>
<reference evidence="2" key="1">
    <citation type="submission" date="2018-05" db="EMBL/GenBank/DDBJ databases">
        <authorList>
            <person name="Lanie J.A."/>
            <person name="Ng W.-L."/>
            <person name="Kazmierczak K.M."/>
            <person name="Andrzejewski T.M."/>
            <person name="Davidsen T.M."/>
            <person name="Wayne K.J."/>
            <person name="Tettelin H."/>
            <person name="Glass J.I."/>
            <person name="Rusch D."/>
            <person name="Podicherti R."/>
            <person name="Tsui H.-C.T."/>
            <person name="Winkler M.E."/>
        </authorList>
    </citation>
    <scope>NUCLEOTIDE SEQUENCE</scope>
</reference>
<name>A0A382QGI2_9ZZZZ</name>
<keyword evidence="1" id="KW-1133">Transmembrane helix</keyword>
<accession>A0A382QGI2</accession>
<organism evidence="2">
    <name type="scientific">marine metagenome</name>
    <dbReference type="NCBI Taxonomy" id="408172"/>
    <lineage>
        <taxon>unclassified sequences</taxon>
        <taxon>metagenomes</taxon>
        <taxon>ecological metagenomes</taxon>
    </lineage>
</organism>
<dbReference type="AlphaFoldDB" id="A0A382QGI2"/>
<keyword evidence="1" id="KW-0472">Membrane</keyword>
<evidence type="ECO:0008006" key="3">
    <source>
        <dbReference type="Google" id="ProtNLM"/>
    </source>
</evidence>
<gene>
    <name evidence="2" type="ORF">METZ01_LOCUS336636</name>
</gene>
<keyword evidence="1" id="KW-0812">Transmembrane</keyword>
<protein>
    <recommendedName>
        <fullName evidence="3">DUF4760 domain-containing protein</fullName>
    </recommendedName>
</protein>
<feature type="transmembrane region" description="Helical" evidence="1">
    <location>
        <begin position="6"/>
        <end position="25"/>
    </location>
</feature>
<sequence length="157" mass="18471">MDWDQLAIVGQLVTGAATLAVAVFLSSQLRIQHRDSERDFAFANETKQQDLLASYYSDESAANLLWKASNAYESLSPLELNRFRLMYQQMYLHQLNSWRLKRDGDDLRRWRLQWSRILAAPGQRRYLEEFGRPILELDPELLEFVDEIYQELENQAA</sequence>
<evidence type="ECO:0000256" key="1">
    <source>
        <dbReference type="SAM" id="Phobius"/>
    </source>
</evidence>
<evidence type="ECO:0000313" key="2">
    <source>
        <dbReference type="EMBL" id="SVC83782.1"/>
    </source>
</evidence>